<dbReference type="PANTHER" id="PTHR30086">
    <property type="entry name" value="ARGININE EXPORTER PROTEIN ARGO"/>
    <property type="match status" value="1"/>
</dbReference>
<evidence type="ECO:0000256" key="4">
    <source>
        <dbReference type="ARBA" id="ARBA00022989"/>
    </source>
</evidence>
<evidence type="ECO:0000256" key="5">
    <source>
        <dbReference type="ARBA" id="ARBA00023136"/>
    </source>
</evidence>
<evidence type="ECO:0000256" key="6">
    <source>
        <dbReference type="SAM" id="Phobius"/>
    </source>
</evidence>
<dbReference type="KEGG" id="crie:AK829_09515"/>
<dbReference type="PATRIC" id="fig|156976.3.peg.1907"/>
<dbReference type="GO" id="GO:0005886">
    <property type="term" value="C:plasma membrane"/>
    <property type="evidence" value="ECO:0007669"/>
    <property type="project" value="UniProtKB-SubCell"/>
</dbReference>
<keyword evidence="2" id="KW-1003">Cell membrane</keyword>
<evidence type="ECO:0000256" key="3">
    <source>
        <dbReference type="ARBA" id="ARBA00022692"/>
    </source>
</evidence>
<evidence type="ECO:0000256" key="1">
    <source>
        <dbReference type="ARBA" id="ARBA00004651"/>
    </source>
</evidence>
<feature type="transmembrane region" description="Helical" evidence="6">
    <location>
        <begin position="6"/>
        <end position="25"/>
    </location>
</feature>
<feature type="transmembrane region" description="Helical" evidence="6">
    <location>
        <begin position="151"/>
        <end position="176"/>
    </location>
</feature>
<feature type="transmembrane region" description="Helical" evidence="6">
    <location>
        <begin position="37"/>
        <end position="64"/>
    </location>
</feature>
<gene>
    <name evidence="7" type="ORF">AK829_09515</name>
</gene>
<dbReference type="EMBL" id="CP012342">
    <property type="protein sequence ID" value="AKV59335.1"/>
    <property type="molecule type" value="Genomic_DNA"/>
</dbReference>
<dbReference type="GO" id="GO:0015171">
    <property type="term" value="F:amino acid transmembrane transporter activity"/>
    <property type="evidence" value="ECO:0007669"/>
    <property type="project" value="TreeGrafter"/>
</dbReference>
<sequence>MTGSAFAALLGVWFAAIVSPGPDTFQIIRIGSRDRAAGVWAAAGITLGNAVWIIGSLLGLSALVQTVPQILTVLQIVGGGYLLYMGLGALRGGVKARVDKQKSPDAVEPAARAMSTAKAFGVGVATNLSNPKAILFFGAIFAQFIRPGMGWQWMVAIAATLIITGLLWFVGFALAVRALARPIQRHGWAIDLVTGLIFIVIAVWMLIEGLAGLPALF</sequence>
<feature type="transmembrane region" description="Helical" evidence="6">
    <location>
        <begin position="70"/>
        <end position="90"/>
    </location>
</feature>
<evidence type="ECO:0000313" key="8">
    <source>
        <dbReference type="Proteomes" id="UP000060016"/>
    </source>
</evidence>
<keyword evidence="3 6" id="KW-0812">Transmembrane</keyword>
<organism evidence="7 8">
    <name type="scientific">Corynebacterium riegelii</name>
    <dbReference type="NCBI Taxonomy" id="156976"/>
    <lineage>
        <taxon>Bacteria</taxon>
        <taxon>Bacillati</taxon>
        <taxon>Actinomycetota</taxon>
        <taxon>Actinomycetes</taxon>
        <taxon>Mycobacteriales</taxon>
        <taxon>Corynebacteriaceae</taxon>
        <taxon>Corynebacterium</taxon>
    </lineage>
</organism>
<dbReference type="PIRSF" id="PIRSF006324">
    <property type="entry name" value="LeuE"/>
    <property type="match status" value="1"/>
</dbReference>
<dbReference type="STRING" id="156976.AK829_09515"/>
<protein>
    <submittedName>
        <fullName evidence="7">Threonine transporter</fullName>
    </submittedName>
</protein>
<feature type="transmembrane region" description="Helical" evidence="6">
    <location>
        <begin position="119"/>
        <end position="145"/>
    </location>
</feature>
<accession>A0A0K1RD29</accession>
<dbReference type="Proteomes" id="UP000060016">
    <property type="component" value="Chromosome"/>
</dbReference>
<dbReference type="AlphaFoldDB" id="A0A0K1RD29"/>
<reference evidence="7 8" key="1">
    <citation type="submission" date="2015-08" db="EMBL/GenBank/DDBJ databases">
        <authorList>
            <person name="Babu N.S."/>
            <person name="Beckwith C.J."/>
            <person name="Beseler K.G."/>
            <person name="Brison A."/>
            <person name="Carone J.V."/>
            <person name="Caskin T.P."/>
            <person name="Diamond M."/>
            <person name="Durham M.E."/>
            <person name="Foxe J.M."/>
            <person name="Go M."/>
            <person name="Henderson B.A."/>
            <person name="Jones I.B."/>
            <person name="McGettigan J.A."/>
            <person name="Micheletti S.J."/>
            <person name="Nasrallah M.E."/>
            <person name="Ortiz D."/>
            <person name="Piller C.R."/>
            <person name="Privatt S.R."/>
            <person name="Schneider S.L."/>
            <person name="Sharp S."/>
            <person name="Smith T.C."/>
            <person name="Stanton J.D."/>
            <person name="Ullery H.E."/>
            <person name="Wilson R.J."/>
            <person name="Serrano M.G."/>
            <person name="Buck G."/>
            <person name="Lee V."/>
            <person name="Wang Y."/>
            <person name="Carvalho R."/>
            <person name="Voegtly L."/>
            <person name="Shi R."/>
            <person name="Duckworth R."/>
            <person name="Johnson A."/>
            <person name="Loviza R."/>
            <person name="Walstead R."/>
            <person name="Shah Z."/>
            <person name="Kiflezghi M."/>
            <person name="Wade K."/>
            <person name="Ball S.L."/>
            <person name="Bradley K.W."/>
            <person name="Asai D.J."/>
            <person name="Bowman C.A."/>
            <person name="Russell D.A."/>
            <person name="Pope W.H."/>
            <person name="Jacobs-Sera D."/>
            <person name="Hendrix R.W."/>
            <person name="Hatfull G.F."/>
        </authorList>
    </citation>
    <scope>NUCLEOTIDE SEQUENCE [LARGE SCALE GENOMIC DNA]</scope>
    <source>
        <strain evidence="7 8">PUDD_83A45</strain>
    </source>
</reference>
<name>A0A0K1RD29_9CORY</name>
<evidence type="ECO:0000313" key="7">
    <source>
        <dbReference type="EMBL" id="AKV59335.1"/>
    </source>
</evidence>
<dbReference type="RefSeq" id="WP_052205621.1">
    <property type="nucleotide sequence ID" value="NZ_CP012342.1"/>
</dbReference>
<evidence type="ECO:0000256" key="2">
    <source>
        <dbReference type="ARBA" id="ARBA00022475"/>
    </source>
</evidence>
<keyword evidence="4 6" id="KW-1133">Transmembrane helix</keyword>
<feature type="transmembrane region" description="Helical" evidence="6">
    <location>
        <begin position="188"/>
        <end position="207"/>
    </location>
</feature>
<keyword evidence="5 6" id="KW-0472">Membrane</keyword>
<dbReference type="Pfam" id="PF01810">
    <property type="entry name" value="LysE"/>
    <property type="match status" value="1"/>
</dbReference>
<dbReference type="InterPro" id="IPR001123">
    <property type="entry name" value="LeuE-type"/>
</dbReference>
<keyword evidence="8" id="KW-1185">Reference proteome</keyword>
<proteinExistence type="predicted"/>
<comment type="subcellular location">
    <subcellularLocation>
        <location evidence="1">Cell membrane</location>
        <topology evidence="1">Multi-pass membrane protein</topology>
    </subcellularLocation>
</comment>
<dbReference type="PANTHER" id="PTHR30086:SF17">
    <property type="entry name" value="LYSE FAMILY TRANSLOCATOR"/>
    <property type="match status" value="1"/>
</dbReference>